<evidence type="ECO:0000313" key="4">
    <source>
        <dbReference type="Proteomes" id="UP000018040"/>
    </source>
</evidence>
<dbReference type="OrthoDB" id="4062651at2759"/>
<sequence length="430" mass="42525">MFLVILYLVISTLAEACSDREASANCGSESCKTVGSKQICTTCTAGFVPINGICKAYNSGDTTAAAGAGCETGGDNSQPVAAQATVCGKCTSANYFLFENGCYDATKGVGKAVCTAANGGICTAPASGYFIIPSPDAVATAQSVFSCSDTTGVTLTGNKKYTGTANCATCNKPTAASAGTPSVAECATCNAGFDLDSQTKQCNKVSAGDNCGPNMVKTVEGTEICTTCTAGFVPINGICKAHNSGDTTAAAGAGCETGGDNSQPVAAQATVCGKCTSANYFLFENGCYDATKGVGKAVCTAANGGICTAPASGYFIIPSPDAVATAQSVFSCSDTTGVTLTGNKKYTGTANCATCNKPTAASAGTPSVAECATCNAGFDLDTGKNCVSNGNTNKGGLSTGAIAGISVAAVVVVGGLVGFLCWWFVCRGKA</sequence>
<organism evidence="3 4">
    <name type="scientific">Giardia intestinalis</name>
    <name type="common">Giardia lamblia</name>
    <dbReference type="NCBI Taxonomy" id="5741"/>
    <lineage>
        <taxon>Eukaryota</taxon>
        <taxon>Metamonada</taxon>
        <taxon>Diplomonadida</taxon>
        <taxon>Hexamitidae</taxon>
        <taxon>Giardiinae</taxon>
        <taxon>Giardia</taxon>
    </lineage>
</organism>
<feature type="chain" id="PRO_5004753493" evidence="2">
    <location>
        <begin position="17"/>
        <end position="430"/>
    </location>
</feature>
<evidence type="ECO:0000256" key="1">
    <source>
        <dbReference type="SAM" id="Phobius"/>
    </source>
</evidence>
<dbReference type="PANTHER" id="PTHR23275:SF100">
    <property type="entry name" value="EGF-LIKE DOMAIN-CONTAINING PROTEIN"/>
    <property type="match status" value="1"/>
</dbReference>
<name>V6TMN4_GIAIN</name>
<keyword evidence="1" id="KW-1133">Transmembrane helix</keyword>
<accession>V6TMN4</accession>
<evidence type="ECO:0000256" key="2">
    <source>
        <dbReference type="SAM" id="SignalP"/>
    </source>
</evidence>
<comment type="caution">
    <text evidence="3">The sequence shown here is derived from an EMBL/GenBank/DDBJ whole genome shotgun (WGS) entry which is preliminary data.</text>
</comment>
<dbReference type="VEuPathDB" id="GiardiaDB:GL50803_00117204"/>
<dbReference type="VEuPathDB" id="GiardiaDB:DHA2_152037"/>
<protein>
    <submittedName>
        <fullName evidence="3">Variant-specific surface protein</fullName>
    </submittedName>
</protein>
<dbReference type="InterPro" id="IPR052798">
    <property type="entry name" value="Giardia_VSA"/>
</dbReference>
<dbReference type="InterPro" id="IPR009030">
    <property type="entry name" value="Growth_fac_rcpt_cys_sf"/>
</dbReference>
<dbReference type="AlphaFoldDB" id="V6TMN4"/>
<dbReference type="SUPFAM" id="SSF57184">
    <property type="entry name" value="Growth factor receptor domain"/>
    <property type="match status" value="1"/>
</dbReference>
<dbReference type="Pfam" id="PF03302">
    <property type="entry name" value="VSP"/>
    <property type="match status" value="2"/>
</dbReference>
<keyword evidence="1" id="KW-0812">Transmembrane</keyword>
<feature type="signal peptide" evidence="2">
    <location>
        <begin position="1"/>
        <end position="16"/>
    </location>
</feature>
<dbReference type="InterPro" id="IPR005127">
    <property type="entry name" value="Giardia_VSP"/>
</dbReference>
<dbReference type="EMBL" id="AHHH01000372">
    <property type="protein sequence ID" value="ESU39991.1"/>
    <property type="molecule type" value="Genomic_DNA"/>
</dbReference>
<dbReference type="PANTHER" id="PTHR23275">
    <property type="entry name" value="CABRIOLET.-RELATED"/>
    <property type="match status" value="1"/>
</dbReference>
<proteinExistence type="predicted"/>
<keyword evidence="2" id="KW-0732">Signal</keyword>
<evidence type="ECO:0000313" key="3">
    <source>
        <dbReference type="EMBL" id="ESU39991.1"/>
    </source>
</evidence>
<reference evidence="4" key="1">
    <citation type="submission" date="2012-02" db="EMBL/GenBank/DDBJ databases">
        <title>Genome sequencing of Giardia lamblia Genotypes A2 and B isolates (DH and GS) and comparative analysis with the genomes of Genotypes A1 and E (WB and Pig).</title>
        <authorList>
            <person name="Adam R."/>
            <person name="Dahlstrom E."/>
            <person name="Martens C."/>
            <person name="Bruno D."/>
            <person name="Barbian K."/>
            <person name="Porcella S.F."/>
            <person name="Nash T."/>
        </authorList>
    </citation>
    <scope>NUCLEOTIDE SEQUENCE</scope>
    <source>
        <strain evidence="4">GS</strain>
    </source>
</reference>
<feature type="transmembrane region" description="Helical" evidence="1">
    <location>
        <begin position="401"/>
        <end position="425"/>
    </location>
</feature>
<keyword evidence="1" id="KW-0472">Membrane</keyword>
<reference evidence="3 4" key="2">
    <citation type="journal article" date="2013" name="Genome Biol. Evol.">
        <title>Genome sequencing of Giardia lamblia genotypes A2 and B isolates (DH and GS) and comparative analysis with the genomes of genotypes A1 and E (WB and Pig).</title>
        <authorList>
            <person name="Adam R.D."/>
            <person name="Dahlstrom E.W."/>
            <person name="Martens C.A."/>
            <person name="Bruno D.P."/>
            <person name="Barbian K.D."/>
            <person name="Ricklefs S.M."/>
            <person name="Hernandez M.M."/>
            <person name="Narla N.P."/>
            <person name="Patel R.B."/>
            <person name="Porcella S.F."/>
            <person name="Nash T.E."/>
        </authorList>
    </citation>
    <scope>NUCLEOTIDE SEQUENCE [LARGE SCALE GENOMIC DNA]</scope>
    <source>
        <strain evidence="3 4">GS</strain>
    </source>
</reference>
<dbReference type="Proteomes" id="UP000018040">
    <property type="component" value="Unassembled WGS sequence"/>
</dbReference>
<gene>
    <name evidence="3" type="ORF">GSB_155025</name>
</gene>